<dbReference type="Pfam" id="PF02525">
    <property type="entry name" value="Flavodoxin_2"/>
    <property type="match status" value="1"/>
</dbReference>
<evidence type="ECO:0000313" key="8">
    <source>
        <dbReference type="EMBL" id="MCY9595021.1"/>
    </source>
</evidence>
<reference evidence="9 10" key="1">
    <citation type="submission" date="2018-01" db="EMBL/GenBank/DDBJ databases">
        <title>The whole genome sequencing and assembly of Paenibacillus chitinolyticus KCCM 41400 strain.</title>
        <authorList>
            <person name="Kim J.-Y."/>
            <person name="Park M.-K."/>
            <person name="Lee Y.-J."/>
            <person name="Yi H."/>
            <person name="Bahn Y.-S."/>
            <person name="Kim J.F."/>
            <person name="Lee D.-W."/>
        </authorList>
    </citation>
    <scope>NUCLEOTIDE SEQUENCE [LARGE SCALE GENOMIC DNA]</scope>
    <source>
        <strain evidence="9 10">KCCM 41400</strain>
    </source>
</reference>
<dbReference type="NCBIfam" id="NF010075">
    <property type="entry name" value="PRK13556.1"/>
    <property type="match status" value="1"/>
</dbReference>
<evidence type="ECO:0000256" key="4">
    <source>
        <dbReference type="ARBA" id="ARBA00023027"/>
    </source>
</evidence>
<gene>
    <name evidence="6" type="primary">azoR</name>
    <name evidence="8" type="ORF">M5X16_04420</name>
    <name evidence="9" type="ORF">PC41400_09510</name>
</gene>
<dbReference type="Gene3D" id="3.40.50.360">
    <property type="match status" value="1"/>
</dbReference>
<evidence type="ECO:0000313" key="9">
    <source>
        <dbReference type="EMBL" id="QAV17891.1"/>
    </source>
</evidence>
<dbReference type="OrthoDB" id="9805013at2"/>
<dbReference type="InterPro" id="IPR023048">
    <property type="entry name" value="NADH:quinone_OxRdtase_FMN_depd"/>
</dbReference>
<evidence type="ECO:0000259" key="7">
    <source>
        <dbReference type="Pfam" id="PF02525"/>
    </source>
</evidence>
<protein>
    <recommendedName>
        <fullName evidence="6">FMN dependent NADH:quinone oxidoreductase</fullName>
        <ecNumber evidence="6">1.6.5.-</ecNumber>
    </recommendedName>
    <alternativeName>
        <fullName evidence="6">Azo-dye reductase</fullName>
    </alternativeName>
    <alternativeName>
        <fullName evidence="6">FMN-dependent NADH-azo compound oxidoreductase</fullName>
    </alternativeName>
    <alternativeName>
        <fullName evidence="6">FMN-dependent NADH-azoreductase</fullName>
        <ecNumber evidence="6">1.7.1.17</ecNumber>
    </alternativeName>
</protein>
<proteinExistence type="inferred from homology"/>
<dbReference type="EMBL" id="JAMDMJ010000004">
    <property type="protein sequence ID" value="MCY9595021.1"/>
    <property type="molecule type" value="Genomic_DNA"/>
</dbReference>
<comment type="catalytic activity">
    <reaction evidence="5">
        <text>N,N-dimethyl-1,4-phenylenediamine + anthranilate + 2 NAD(+) = 2-(4-dimethylaminophenyl)diazenylbenzoate + 2 NADH + 2 H(+)</text>
        <dbReference type="Rhea" id="RHEA:55872"/>
        <dbReference type="ChEBI" id="CHEBI:15378"/>
        <dbReference type="ChEBI" id="CHEBI:15783"/>
        <dbReference type="ChEBI" id="CHEBI:16567"/>
        <dbReference type="ChEBI" id="CHEBI:57540"/>
        <dbReference type="ChEBI" id="CHEBI:57945"/>
        <dbReference type="ChEBI" id="CHEBI:71579"/>
        <dbReference type="EC" id="1.7.1.17"/>
    </reaction>
    <physiologicalReaction direction="right-to-left" evidence="5">
        <dbReference type="Rhea" id="RHEA:55874"/>
    </physiologicalReaction>
</comment>
<comment type="cofactor">
    <cofactor evidence="6">
        <name>FMN</name>
        <dbReference type="ChEBI" id="CHEBI:58210"/>
    </cofactor>
    <text evidence="6">Binds 1 FMN per subunit.</text>
</comment>
<sequence>MNKLLYITANPREVDRSFGLQVGEQFLEAVSKENPDLQVERVDVYEEHIPLIDADVLNGWDKLRAGEALNETEAAAINRMNEVLEQFLSADGYVFVTPMWNLSYPPMLKAYIDNIAIAGKTFRYTANGPEGLMSGKKVVHIQARGGIYSEGPAADFEFTDKYLRGIMAFIGITDYEHVYVEGIAAFPDKAQELVQGAKTRAAAVAAQFAKTPSRV</sequence>
<dbReference type="SUPFAM" id="SSF52218">
    <property type="entry name" value="Flavoproteins"/>
    <property type="match status" value="1"/>
</dbReference>
<evidence type="ECO:0000256" key="1">
    <source>
        <dbReference type="ARBA" id="ARBA00022630"/>
    </source>
</evidence>
<name>A0A410WU95_9BACL</name>
<dbReference type="KEGG" id="pchi:PC41400_09510"/>
<dbReference type="EC" id="1.6.5.-" evidence="6"/>
<dbReference type="Proteomes" id="UP000288943">
    <property type="component" value="Chromosome"/>
</dbReference>
<dbReference type="PANTHER" id="PTHR43741:SF7">
    <property type="entry name" value="FMN-DEPENDENT NADH:QUINONE OXIDOREDUCTASE"/>
    <property type="match status" value="1"/>
</dbReference>
<accession>A0A410WU95</accession>
<keyword evidence="11" id="KW-1185">Reference proteome</keyword>
<dbReference type="GO" id="GO:0016655">
    <property type="term" value="F:oxidoreductase activity, acting on NAD(P)H, quinone or similar compound as acceptor"/>
    <property type="evidence" value="ECO:0007669"/>
    <property type="project" value="InterPro"/>
</dbReference>
<feature type="domain" description="Flavodoxin-like fold" evidence="7">
    <location>
        <begin position="3"/>
        <end position="202"/>
    </location>
</feature>
<comment type="function">
    <text evidence="6">Quinone reductase that provides resistance to thiol-specific stress caused by electrophilic quinones.</text>
</comment>
<evidence type="ECO:0000256" key="5">
    <source>
        <dbReference type="ARBA" id="ARBA00048542"/>
    </source>
</evidence>
<dbReference type="GeneID" id="95375043"/>
<keyword evidence="4 6" id="KW-0520">NAD</keyword>
<dbReference type="GO" id="GO:0016652">
    <property type="term" value="F:oxidoreductase activity, acting on NAD(P)H as acceptor"/>
    <property type="evidence" value="ECO:0007669"/>
    <property type="project" value="UniProtKB-UniRule"/>
</dbReference>
<evidence type="ECO:0000256" key="2">
    <source>
        <dbReference type="ARBA" id="ARBA00022643"/>
    </source>
</evidence>
<dbReference type="EMBL" id="CP026520">
    <property type="protein sequence ID" value="QAV17891.1"/>
    <property type="molecule type" value="Genomic_DNA"/>
</dbReference>
<feature type="binding site" evidence="6">
    <location>
        <begin position="99"/>
        <end position="102"/>
    </location>
    <ligand>
        <name>FMN</name>
        <dbReference type="ChEBI" id="CHEBI:58210"/>
    </ligand>
</feature>
<dbReference type="InterPro" id="IPR003680">
    <property type="entry name" value="Flavodoxin_fold"/>
</dbReference>
<dbReference type="HAMAP" id="MF_01216">
    <property type="entry name" value="Azoreductase_type1"/>
    <property type="match status" value="1"/>
</dbReference>
<reference evidence="8 11" key="2">
    <citation type="submission" date="2022-05" db="EMBL/GenBank/DDBJ databases">
        <title>Genome Sequencing of Bee-Associated Microbes.</title>
        <authorList>
            <person name="Dunlap C."/>
        </authorList>
    </citation>
    <scope>NUCLEOTIDE SEQUENCE [LARGE SCALE GENOMIC DNA]</scope>
    <source>
        <strain evidence="8 11">NRRL B-23120</strain>
    </source>
</reference>
<comment type="subunit">
    <text evidence="6">Homodimer.</text>
</comment>
<evidence type="ECO:0000313" key="10">
    <source>
        <dbReference type="Proteomes" id="UP000288943"/>
    </source>
</evidence>
<dbReference type="RefSeq" id="WP_042230979.1">
    <property type="nucleotide sequence ID" value="NZ_CP026520.1"/>
</dbReference>
<comment type="similarity">
    <text evidence="6">Belongs to the azoreductase type 1 family.</text>
</comment>
<comment type="function">
    <text evidence="6">Also exhibits azoreductase activity. Catalyzes the reductive cleavage of the azo bond in aromatic azo compounds to the corresponding amines.</text>
</comment>
<dbReference type="PANTHER" id="PTHR43741">
    <property type="entry name" value="FMN-DEPENDENT NADH-AZOREDUCTASE 1"/>
    <property type="match status" value="1"/>
</dbReference>
<dbReference type="EC" id="1.7.1.17" evidence="6"/>
<dbReference type="InterPro" id="IPR029039">
    <property type="entry name" value="Flavoprotein-like_sf"/>
</dbReference>
<dbReference type="GO" id="GO:0009055">
    <property type="term" value="F:electron transfer activity"/>
    <property type="evidence" value="ECO:0007669"/>
    <property type="project" value="UniProtKB-UniRule"/>
</dbReference>
<evidence type="ECO:0000256" key="3">
    <source>
        <dbReference type="ARBA" id="ARBA00023002"/>
    </source>
</evidence>
<keyword evidence="1 6" id="KW-0285">Flavoprotein</keyword>
<evidence type="ECO:0000313" key="11">
    <source>
        <dbReference type="Proteomes" id="UP001527202"/>
    </source>
</evidence>
<evidence type="ECO:0000256" key="6">
    <source>
        <dbReference type="HAMAP-Rule" id="MF_01216"/>
    </source>
</evidence>
<keyword evidence="2 6" id="KW-0288">FMN</keyword>
<dbReference type="Proteomes" id="UP001527202">
    <property type="component" value="Unassembled WGS sequence"/>
</dbReference>
<dbReference type="InterPro" id="IPR050104">
    <property type="entry name" value="FMN-dep_NADH:Q_OxRdtase_AzoR1"/>
</dbReference>
<dbReference type="AlphaFoldDB" id="A0A410WU95"/>
<comment type="catalytic activity">
    <reaction evidence="6">
        <text>2 a quinone + NADH + H(+) = 2 a 1,4-benzosemiquinone + NAD(+)</text>
        <dbReference type="Rhea" id="RHEA:65952"/>
        <dbReference type="ChEBI" id="CHEBI:15378"/>
        <dbReference type="ChEBI" id="CHEBI:57540"/>
        <dbReference type="ChEBI" id="CHEBI:57945"/>
        <dbReference type="ChEBI" id="CHEBI:132124"/>
        <dbReference type="ChEBI" id="CHEBI:134225"/>
    </reaction>
</comment>
<keyword evidence="3 6" id="KW-0560">Oxidoreductase</keyword>
<organism evidence="9 10">
    <name type="scientific">Paenibacillus chitinolyticus</name>
    <dbReference type="NCBI Taxonomy" id="79263"/>
    <lineage>
        <taxon>Bacteria</taxon>
        <taxon>Bacillati</taxon>
        <taxon>Bacillota</taxon>
        <taxon>Bacilli</taxon>
        <taxon>Bacillales</taxon>
        <taxon>Paenibacillaceae</taxon>
        <taxon>Paenibacillus</taxon>
    </lineage>
</organism>
<dbReference type="GO" id="GO:0010181">
    <property type="term" value="F:FMN binding"/>
    <property type="evidence" value="ECO:0007669"/>
    <property type="project" value="UniProtKB-UniRule"/>
</dbReference>
<comment type="caution">
    <text evidence="6">Lacks conserved residue(s) required for the propagation of feature annotation.</text>
</comment>